<dbReference type="Pfam" id="PF12796">
    <property type="entry name" value="Ank_2"/>
    <property type="match status" value="1"/>
</dbReference>
<evidence type="ECO:0000256" key="1">
    <source>
        <dbReference type="ARBA" id="ARBA00022737"/>
    </source>
</evidence>
<name>A0AAD8ZRC4_9TELE</name>
<comment type="similarity">
    <text evidence="3">Belongs to the SOWAH family.</text>
</comment>
<dbReference type="PROSITE" id="PS50088">
    <property type="entry name" value="ANK_REPEAT"/>
    <property type="match status" value="1"/>
</dbReference>
<feature type="repeat" description="ANK" evidence="4">
    <location>
        <begin position="177"/>
        <end position="210"/>
    </location>
</feature>
<accession>A0AAD8ZRC4</accession>
<proteinExistence type="inferred from homology"/>
<evidence type="ECO:0000313" key="6">
    <source>
        <dbReference type="Proteomes" id="UP001239994"/>
    </source>
</evidence>
<dbReference type="SMART" id="SM00248">
    <property type="entry name" value="ANK"/>
    <property type="match status" value="2"/>
</dbReference>
<evidence type="ECO:0000256" key="2">
    <source>
        <dbReference type="ARBA" id="ARBA00023043"/>
    </source>
</evidence>
<dbReference type="Gene3D" id="3.30.420.10">
    <property type="entry name" value="Ribonuclease H-like superfamily/Ribonuclease H"/>
    <property type="match status" value="1"/>
</dbReference>
<dbReference type="InterPro" id="IPR036397">
    <property type="entry name" value="RNaseH_sf"/>
</dbReference>
<dbReference type="SUPFAM" id="SSF48403">
    <property type="entry name" value="Ankyrin repeat"/>
    <property type="match status" value="1"/>
</dbReference>
<dbReference type="AlphaFoldDB" id="A0AAD8ZRC4"/>
<gene>
    <name evidence="5" type="ORF">P4O66_021210</name>
</gene>
<dbReference type="Proteomes" id="UP001239994">
    <property type="component" value="Unassembled WGS sequence"/>
</dbReference>
<organism evidence="5 6">
    <name type="scientific">Electrophorus voltai</name>
    <dbReference type="NCBI Taxonomy" id="2609070"/>
    <lineage>
        <taxon>Eukaryota</taxon>
        <taxon>Metazoa</taxon>
        <taxon>Chordata</taxon>
        <taxon>Craniata</taxon>
        <taxon>Vertebrata</taxon>
        <taxon>Euteleostomi</taxon>
        <taxon>Actinopterygii</taxon>
        <taxon>Neopterygii</taxon>
        <taxon>Teleostei</taxon>
        <taxon>Ostariophysi</taxon>
        <taxon>Gymnotiformes</taxon>
        <taxon>Gymnotoidei</taxon>
        <taxon>Gymnotidae</taxon>
        <taxon>Electrophorus</taxon>
    </lineage>
</organism>
<dbReference type="PANTHER" id="PTHR14491:SF2">
    <property type="entry name" value="ANKYRIN REPEAT DOMAIN-CONTAINING PROTEIN SOWAHA"/>
    <property type="match status" value="1"/>
</dbReference>
<dbReference type="PROSITE" id="PS50297">
    <property type="entry name" value="ANK_REP_REGION"/>
    <property type="match status" value="1"/>
</dbReference>
<evidence type="ECO:0000313" key="5">
    <source>
        <dbReference type="EMBL" id="KAK1803156.1"/>
    </source>
</evidence>
<dbReference type="Gene3D" id="1.25.40.20">
    <property type="entry name" value="Ankyrin repeat-containing domain"/>
    <property type="match status" value="1"/>
</dbReference>
<dbReference type="EMBL" id="JAROKS010000006">
    <property type="protein sequence ID" value="KAK1803156.1"/>
    <property type="molecule type" value="Genomic_DNA"/>
</dbReference>
<keyword evidence="6" id="KW-1185">Reference proteome</keyword>
<comment type="caution">
    <text evidence="5">The sequence shown here is derived from an EMBL/GenBank/DDBJ whole genome shotgun (WGS) entry which is preliminary data.</text>
</comment>
<keyword evidence="1" id="KW-0677">Repeat</keyword>
<dbReference type="InterPro" id="IPR036770">
    <property type="entry name" value="Ankyrin_rpt-contain_sf"/>
</dbReference>
<dbReference type="GO" id="GO:0003676">
    <property type="term" value="F:nucleic acid binding"/>
    <property type="evidence" value="ECO:0007669"/>
    <property type="project" value="InterPro"/>
</dbReference>
<reference evidence="5" key="1">
    <citation type="submission" date="2023-03" db="EMBL/GenBank/DDBJ databases">
        <title>Electrophorus voltai genome.</title>
        <authorList>
            <person name="Bian C."/>
        </authorList>
    </citation>
    <scope>NUCLEOTIDE SEQUENCE</scope>
    <source>
        <strain evidence="5">CB-2022</strain>
        <tissue evidence="5">Muscle</tissue>
    </source>
</reference>
<dbReference type="InterPro" id="IPR002110">
    <property type="entry name" value="Ankyrin_rpt"/>
</dbReference>
<feature type="non-terminal residue" evidence="5">
    <location>
        <position position="226"/>
    </location>
</feature>
<protein>
    <submittedName>
        <fullName evidence="5">Uncharacterized protein</fullName>
    </submittedName>
</protein>
<sequence length="226" mass="25334">MDWPPQSPDLNPIENLWDVLEKTLRSGPNLPSSIQDLMLDLERTERTMAACLSEATDGHDLYGLPRTKQRHSVAPASPALKRVNKDTKPALEAKQSAIFPLGQKEHEGLVKCAAGQWDYICQFLLQDIKLAEKRSFISGFNSLHWAAKQGNSKMVHKIFLLSRQGGPGVDVNAKSYDHYTPLHLASIHNHESVVSVLVRDYGANCNIRDNSGKKPYHYLHKDTSLK</sequence>
<keyword evidence="2 4" id="KW-0040">ANK repeat</keyword>
<evidence type="ECO:0000256" key="4">
    <source>
        <dbReference type="PROSITE-ProRule" id="PRU00023"/>
    </source>
</evidence>
<evidence type="ECO:0000256" key="3">
    <source>
        <dbReference type="ARBA" id="ARBA00038122"/>
    </source>
</evidence>
<dbReference type="PANTHER" id="PTHR14491">
    <property type="entry name" value="SOSONDOWAH, ISOFORM G"/>
    <property type="match status" value="1"/>
</dbReference>